<feature type="compositionally biased region" description="Pro residues" evidence="7">
    <location>
        <begin position="43"/>
        <end position="79"/>
    </location>
</feature>
<dbReference type="AlphaFoldDB" id="A0A9P7Z466"/>
<sequence length="508" mass="55823">MAYNQPPYGQQPQYPQPQYGGQQPQYPPQGHSPQPPYHQGYGAPPPQQYATPPPQQYGAPPPQHYGAPPPQHYGAPPPQQHGAPAQQNYGAPPPQQGYGQPQGQYGAPSPQPGYGQPPPGQAPYGAPPQQQYGAPQGSFGQPPPGQAPYSQPSGQYGAPPAQQGYGAPPPGQYGQPAYGQPQVNFPPAPPSLGYGPPQIIAWDGSADADGCRKAMKGFGTDEKSLIRHLATKDPLQIEVIRDAYHKRHKRHLLSDVKSEVSGYFEEGLCAIVRGPLQQDVIQLRDAMDGPGTKEKVLNDVLLGRSNADLLAIKSLYQRTYHQSLESAIKADLSMKTERHFLMVLAATRNQESTPINPQEIDHDAQELYKATEGKTGTDELLVCNILTQKSDAQIRAIAQAYRSKYQRDFETVIKNEFSGHMKEALIYQLRTGVDKAMRDAQLLEDAMAGMGTKDRLLVNRVVRIHWDKNHMHNVKGAYQTRFRTTLTKRIRGETSGDYETLMCACLGE</sequence>
<dbReference type="GO" id="GO:0005737">
    <property type="term" value="C:cytoplasm"/>
    <property type="evidence" value="ECO:0007669"/>
    <property type="project" value="TreeGrafter"/>
</dbReference>
<feature type="compositionally biased region" description="Low complexity" evidence="7">
    <location>
        <begin position="80"/>
        <end position="108"/>
    </location>
</feature>
<dbReference type="InterPro" id="IPR037104">
    <property type="entry name" value="Annexin_sf"/>
</dbReference>
<dbReference type="GO" id="GO:0005886">
    <property type="term" value="C:plasma membrane"/>
    <property type="evidence" value="ECO:0007669"/>
    <property type="project" value="TreeGrafter"/>
</dbReference>
<dbReference type="PROSITE" id="PS51897">
    <property type="entry name" value="ANNEXIN_2"/>
    <property type="match status" value="4"/>
</dbReference>
<feature type="compositionally biased region" description="Low complexity" evidence="7">
    <location>
        <begin position="154"/>
        <end position="182"/>
    </location>
</feature>
<dbReference type="Pfam" id="PF00191">
    <property type="entry name" value="Annexin"/>
    <property type="match status" value="4"/>
</dbReference>
<comment type="similarity">
    <text evidence="1 6">Belongs to the annexin family.</text>
</comment>
<name>A0A9P7Z466_9HELO</name>
<organism evidence="8 9">
    <name type="scientific">Calycina marina</name>
    <dbReference type="NCBI Taxonomy" id="1763456"/>
    <lineage>
        <taxon>Eukaryota</taxon>
        <taxon>Fungi</taxon>
        <taxon>Dikarya</taxon>
        <taxon>Ascomycota</taxon>
        <taxon>Pezizomycotina</taxon>
        <taxon>Leotiomycetes</taxon>
        <taxon>Helotiales</taxon>
        <taxon>Pezizellaceae</taxon>
        <taxon>Calycina</taxon>
    </lineage>
</organism>
<evidence type="ECO:0000313" key="9">
    <source>
        <dbReference type="Proteomes" id="UP000887226"/>
    </source>
</evidence>
<dbReference type="InterPro" id="IPR009117">
    <property type="entry name" value="ANX14"/>
</dbReference>
<feature type="region of interest" description="Disordered" evidence="7">
    <location>
        <begin position="1"/>
        <end position="197"/>
    </location>
</feature>
<dbReference type="FunFam" id="1.10.220.10:FF:000002">
    <property type="entry name" value="Annexin"/>
    <property type="match status" value="1"/>
</dbReference>
<comment type="caution">
    <text evidence="8">The sequence shown here is derived from an EMBL/GenBank/DDBJ whole genome shotgun (WGS) entry which is preliminary data.</text>
</comment>
<evidence type="ECO:0000256" key="2">
    <source>
        <dbReference type="ARBA" id="ARBA00022737"/>
    </source>
</evidence>
<dbReference type="SMART" id="SM00335">
    <property type="entry name" value="ANX"/>
    <property type="match status" value="4"/>
</dbReference>
<evidence type="ECO:0000256" key="6">
    <source>
        <dbReference type="RuleBase" id="RU003540"/>
    </source>
</evidence>
<keyword evidence="9" id="KW-1185">Reference proteome</keyword>
<evidence type="ECO:0000256" key="7">
    <source>
        <dbReference type="SAM" id="MobiDB-lite"/>
    </source>
</evidence>
<evidence type="ECO:0000256" key="3">
    <source>
        <dbReference type="ARBA" id="ARBA00022837"/>
    </source>
</evidence>
<dbReference type="InterPro" id="IPR018502">
    <property type="entry name" value="Annexin_repeat"/>
</dbReference>
<evidence type="ECO:0000256" key="4">
    <source>
        <dbReference type="ARBA" id="ARBA00023216"/>
    </source>
</evidence>
<feature type="compositionally biased region" description="Low complexity" evidence="7">
    <location>
        <begin position="1"/>
        <end position="42"/>
    </location>
</feature>
<dbReference type="Gene3D" id="1.10.220.10">
    <property type="entry name" value="Annexin"/>
    <property type="match status" value="4"/>
</dbReference>
<dbReference type="GO" id="GO:0001786">
    <property type="term" value="F:phosphatidylserine binding"/>
    <property type="evidence" value="ECO:0007669"/>
    <property type="project" value="TreeGrafter"/>
</dbReference>
<keyword evidence="4 6" id="KW-0041">Annexin</keyword>
<proteinExistence type="inferred from homology"/>
<accession>A0A9P7Z466</accession>
<reference evidence="8" key="1">
    <citation type="journal article" date="2021" name="IMA Fungus">
        <title>Genomic characterization of three marine fungi, including Emericellopsis atlantica sp. nov. with signatures of a generalist lifestyle and marine biomass degradation.</title>
        <authorList>
            <person name="Hagestad O.C."/>
            <person name="Hou L."/>
            <person name="Andersen J.H."/>
            <person name="Hansen E.H."/>
            <person name="Altermark B."/>
            <person name="Li C."/>
            <person name="Kuhnert E."/>
            <person name="Cox R.J."/>
            <person name="Crous P.W."/>
            <person name="Spatafora J.W."/>
            <person name="Lail K."/>
            <person name="Amirebrahimi M."/>
            <person name="Lipzen A."/>
            <person name="Pangilinan J."/>
            <person name="Andreopoulos W."/>
            <person name="Hayes R.D."/>
            <person name="Ng V."/>
            <person name="Grigoriev I.V."/>
            <person name="Jackson S.A."/>
            <person name="Sutton T.D.S."/>
            <person name="Dobson A.D.W."/>
            <person name="Rama T."/>
        </authorList>
    </citation>
    <scope>NUCLEOTIDE SEQUENCE</scope>
    <source>
        <strain evidence="8">TRa3180A</strain>
    </source>
</reference>
<keyword evidence="2 6" id="KW-0677">Repeat</keyword>
<dbReference type="PANTHER" id="PTHR10502">
    <property type="entry name" value="ANNEXIN"/>
    <property type="match status" value="1"/>
</dbReference>
<dbReference type="PROSITE" id="PS00223">
    <property type="entry name" value="ANNEXIN_1"/>
    <property type="match status" value="1"/>
</dbReference>
<dbReference type="EMBL" id="MU253869">
    <property type="protein sequence ID" value="KAG9245032.1"/>
    <property type="molecule type" value="Genomic_DNA"/>
</dbReference>
<dbReference type="PRINTS" id="PR00196">
    <property type="entry name" value="ANNEXIN"/>
</dbReference>
<dbReference type="Proteomes" id="UP000887226">
    <property type="component" value="Unassembled WGS sequence"/>
</dbReference>
<keyword evidence="3 6" id="KW-0106">Calcium</keyword>
<dbReference type="SUPFAM" id="SSF47874">
    <property type="entry name" value="Annexin"/>
    <property type="match status" value="1"/>
</dbReference>
<feature type="compositionally biased region" description="Pro residues" evidence="7">
    <location>
        <begin position="109"/>
        <end position="121"/>
    </location>
</feature>
<evidence type="ECO:0000256" key="1">
    <source>
        <dbReference type="ARBA" id="ARBA00007831"/>
    </source>
</evidence>
<evidence type="ECO:0000313" key="8">
    <source>
        <dbReference type="EMBL" id="KAG9245032.1"/>
    </source>
</evidence>
<comment type="domain">
    <text evidence="6">A pair of annexin repeats may form one binding site for calcium and phospholipid.</text>
</comment>
<dbReference type="PANTHER" id="PTHR10502:SF102">
    <property type="entry name" value="ANNEXIN B11"/>
    <property type="match status" value="1"/>
</dbReference>
<gene>
    <name evidence="8" type="ORF">BJ878DRAFT_541708</name>
</gene>
<evidence type="ECO:0000256" key="5">
    <source>
        <dbReference type="ARBA" id="ARBA00023302"/>
    </source>
</evidence>
<dbReference type="GO" id="GO:0005634">
    <property type="term" value="C:nucleus"/>
    <property type="evidence" value="ECO:0007669"/>
    <property type="project" value="TreeGrafter"/>
</dbReference>
<dbReference type="GO" id="GO:0005509">
    <property type="term" value="F:calcium ion binding"/>
    <property type="evidence" value="ECO:0007669"/>
    <property type="project" value="InterPro"/>
</dbReference>
<protein>
    <recommendedName>
        <fullName evidence="6">Annexin</fullName>
    </recommendedName>
</protein>
<dbReference type="PRINTS" id="PR01813">
    <property type="entry name" value="ANNEXINFUNGI"/>
</dbReference>
<keyword evidence="5 6" id="KW-0111">Calcium/phospholipid-binding</keyword>
<feature type="compositionally biased region" description="Low complexity" evidence="7">
    <location>
        <begin position="122"/>
        <end position="140"/>
    </location>
</feature>
<dbReference type="GO" id="GO:0012506">
    <property type="term" value="C:vesicle membrane"/>
    <property type="evidence" value="ECO:0007669"/>
    <property type="project" value="TreeGrafter"/>
</dbReference>
<dbReference type="InterPro" id="IPR001464">
    <property type="entry name" value="Annexin"/>
</dbReference>
<dbReference type="InterPro" id="IPR018252">
    <property type="entry name" value="Annexin_repeat_CS"/>
</dbReference>
<dbReference type="OrthoDB" id="37886at2759"/>
<dbReference type="GO" id="GO:0005544">
    <property type="term" value="F:calcium-dependent phospholipid binding"/>
    <property type="evidence" value="ECO:0007669"/>
    <property type="project" value="UniProtKB-KW"/>
</dbReference>